<gene>
    <name evidence="5" type="ORF">D5086_0000106290</name>
</gene>
<dbReference type="AlphaFoldDB" id="A0A4U5QDB0"/>
<proteinExistence type="predicted"/>
<name>A0A4U5QDB0_POPAL</name>
<reference evidence="5" key="1">
    <citation type="submission" date="2018-10" db="EMBL/GenBank/DDBJ databases">
        <title>Population genomic analysis revealed the cold adaptation of white poplar.</title>
        <authorList>
            <person name="Liu Y.-J."/>
        </authorList>
    </citation>
    <scope>NUCLEOTIDE SEQUENCE [LARGE SCALE GENOMIC DNA]</scope>
    <source>
        <strain evidence="5">PAL-ZL1</strain>
    </source>
</reference>
<dbReference type="InterPro" id="IPR012337">
    <property type="entry name" value="RNaseH-like_sf"/>
</dbReference>
<dbReference type="STRING" id="43335.A0A4U5QDB0"/>
<keyword evidence="1" id="KW-0540">Nuclease</keyword>
<keyword evidence="3" id="KW-0378">Hydrolase</keyword>
<dbReference type="GO" id="GO:0003676">
    <property type="term" value="F:nucleic acid binding"/>
    <property type="evidence" value="ECO:0007669"/>
    <property type="project" value="InterPro"/>
</dbReference>
<evidence type="ECO:0008006" key="6">
    <source>
        <dbReference type="Google" id="ProtNLM"/>
    </source>
</evidence>
<keyword evidence="2" id="KW-0479">Metal-binding</keyword>
<dbReference type="InterPro" id="IPR036397">
    <property type="entry name" value="RNaseH_sf"/>
</dbReference>
<dbReference type="EMBL" id="RCHU01000306">
    <property type="protein sequence ID" value="TKS07979.1"/>
    <property type="molecule type" value="Genomic_DNA"/>
</dbReference>
<evidence type="ECO:0000256" key="1">
    <source>
        <dbReference type="ARBA" id="ARBA00022722"/>
    </source>
</evidence>
<evidence type="ECO:0000313" key="5">
    <source>
        <dbReference type="EMBL" id="TKS07979.1"/>
    </source>
</evidence>
<dbReference type="PANTHER" id="PTHR13620">
    <property type="entry name" value="3-5 EXONUCLEASE"/>
    <property type="match status" value="1"/>
</dbReference>
<dbReference type="SUPFAM" id="SSF53098">
    <property type="entry name" value="Ribonuclease H-like"/>
    <property type="match status" value="1"/>
</dbReference>
<organism evidence="5">
    <name type="scientific">Populus alba</name>
    <name type="common">White poplar</name>
    <dbReference type="NCBI Taxonomy" id="43335"/>
    <lineage>
        <taxon>Eukaryota</taxon>
        <taxon>Viridiplantae</taxon>
        <taxon>Streptophyta</taxon>
        <taxon>Embryophyta</taxon>
        <taxon>Tracheophyta</taxon>
        <taxon>Spermatophyta</taxon>
        <taxon>Magnoliopsida</taxon>
        <taxon>eudicotyledons</taxon>
        <taxon>Gunneridae</taxon>
        <taxon>Pentapetalae</taxon>
        <taxon>rosids</taxon>
        <taxon>fabids</taxon>
        <taxon>Malpighiales</taxon>
        <taxon>Salicaceae</taxon>
        <taxon>Saliceae</taxon>
        <taxon>Populus</taxon>
    </lineage>
</organism>
<dbReference type="PANTHER" id="PTHR13620:SF109">
    <property type="entry name" value="3'-5' EXONUCLEASE"/>
    <property type="match status" value="1"/>
</dbReference>
<evidence type="ECO:0000256" key="2">
    <source>
        <dbReference type="ARBA" id="ARBA00022723"/>
    </source>
</evidence>
<protein>
    <recommendedName>
        <fullName evidence="6">3'-5' exonuclease domain-containing protein</fullName>
    </recommendedName>
</protein>
<evidence type="ECO:0000256" key="4">
    <source>
        <dbReference type="ARBA" id="ARBA00022839"/>
    </source>
</evidence>
<dbReference type="InterPro" id="IPR051132">
    <property type="entry name" value="3-5_Exonuclease_domain"/>
</dbReference>
<accession>A0A4U5QDB0</accession>
<sequence length="236" mass="26291">MRYPALKFRGQILYIRTSMEVEEAARELLQSLKAKKGVLPGKAAVMQICGNTSLCHVMHTFHSGITSLQFLLEDSTLVKVGVGISGDCAKVLRDYNVSVKSVRTFPIMQIKSLVENLKLGVFALAKILVCKEEGCENGNLGYAEALHKDQAADVSLSFESPTESDLETGKQMFYQKNNLQYAATDAMVSWKRYQVLKSLPDAKDAPLTIQDHHPLPSWALERKNLATSWKASKRKK</sequence>
<evidence type="ECO:0000256" key="3">
    <source>
        <dbReference type="ARBA" id="ARBA00022801"/>
    </source>
</evidence>
<dbReference type="GO" id="GO:0046872">
    <property type="term" value="F:metal ion binding"/>
    <property type="evidence" value="ECO:0007669"/>
    <property type="project" value="UniProtKB-KW"/>
</dbReference>
<dbReference type="Gene3D" id="3.30.420.10">
    <property type="entry name" value="Ribonuclease H-like superfamily/Ribonuclease H"/>
    <property type="match status" value="1"/>
</dbReference>
<dbReference type="GO" id="GO:0008408">
    <property type="term" value="F:3'-5' exonuclease activity"/>
    <property type="evidence" value="ECO:0007669"/>
    <property type="project" value="UniProtKB-ARBA"/>
</dbReference>
<keyword evidence="4" id="KW-0269">Exonuclease</keyword>
<comment type="caution">
    <text evidence="5">The sequence shown here is derived from an EMBL/GenBank/DDBJ whole genome shotgun (WGS) entry which is preliminary data.</text>
</comment>